<protein>
    <submittedName>
        <fullName evidence="1">Uncharacterized protein</fullName>
    </submittedName>
</protein>
<dbReference type="InParanoid" id="U5DTB1"/>
<gene>
    <name evidence="1" type="ORF">KR51_00002180</name>
</gene>
<dbReference type="OrthoDB" id="277872at2"/>
<dbReference type="Proteomes" id="UP000016960">
    <property type="component" value="Unassembled WGS sequence"/>
</dbReference>
<name>U5DTB1_9CHRO</name>
<sequence>MSTLEPDLLKGYLEAEKRGLRYERNDALERFLDSFTNLPLESQHGWSLCLASKIVDNVESTPVRIPLFRRAILPALENRIATKL</sequence>
<dbReference type="EMBL" id="ASSJ01000004">
    <property type="protein sequence ID" value="ERN42920.1"/>
    <property type="molecule type" value="Genomic_DNA"/>
</dbReference>
<accession>U5DTB1</accession>
<evidence type="ECO:0000313" key="1">
    <source>
        <dbReference type="EMBL" id="ERN42920.1"/>
    </source>
</evidence>
<proteinExistence type="predicted"/>
<dbReference type="RefSeq" id="WP_022603924.1">
    <property type="nucleotide sequence ID" value="NZ_ASSJ01000004.1"/>
</dbReference>
<keyword evidence="2" id="KW-1185">Reference proteome</keyword>
<reference evidence="1 2" key="1">
    <citation type="submission" date="2013-05" db="EMBL/GenBank/DDBJ databases">
        <title>Draft genome sequence of Rubidibacter lacunae KORDI 51-2.</title>
        <authorList>
            <person name="Choi D.H."/>
            <person name="Noh J.H."/>
            <person name="Kwon K.-K."/>
            <person name="Lee J.-H."/>
            <person name="Ryu J.-Y."/>
        </authorList>
    </citation>
    <scope>NUCLEOTIDE SEQUENCE [LARGE SCALE GENOMIC DNA]</scope>
    <source>
        <strain evidence="1 2">KORDI 51-2</strain>
    </source>
</reference>
<organism evidence="1 2">
    <name type="scientific">Rubidibacter lacunae KORDI 51-2</name>
    <dbReference type="NCBI Taxonomy" id="582515"/>
    <lineage>
        <taxon>Bacteria</taxon>
        <taxon>Bacillati</taxon>
        <taxon>Cyanobacteriota</taxon>
        <taxon>Cyanophyceae</taxon>
        <taxon>Oscillatoriophycideae</taxon>
        <taxon>Chroococcales</taxon>
        <taxon>Aphanothecaceae</taxon>
        <taxon>Rubidibacter</taxon>
    </lineage>
</organism>
<evidence type="ECO:0000313" key="2">
    <source>
        <dbReference type="Proteomes" id="UP000016960"/>
    </source>
</evidence>
<dbReference type="AlphaFoldDB" id="U5DTB1"/>
<comment type="caution">
    <text evidence="1">The sequence shown here is derived from an EMBL/GenBank/DDBJ whole genome shotgun (WGS) entry which is preliminary data.</text>
</comment>